<evidence type="ECO:0000313" key="2">
    <source>
        <dbReference type="Proteomes" id="UP000018888"/>
    </source>
</evidence>
<dbReference type="AlphaFoldDB" id="A0A2P4PHM3"/>
<protein>
    <submittedName>
        <fullName evidence="1">Uncharacterized protein</fullName>
    </submittedName>
</protein>
<organism evidence="1 2">
    <name type="scientific">Rhizophagus irregularis (strain DAOM 181602 / DAOM 197198 / MUCL 43194)</name>
    <name type="common">Arbuscular mycorrhizal fungus</name>
    <name type="synonym">Glomus intraradices</name>
    <dbReference type="NCBI Taxonomy" id="747089"/>
    <lineage>
        <taxon>Eukaryota</taxon>
        <taxon>Fungi</taxon>
        <taxon>Fungi incertae sedis</taxon>
        <taxon>Mucoromycota</taxon>
        <taxon>Glomeromycotina</taxon>
        <taxon>Glomeromycetes</taxon>
        <taxon>Glomerales</taxon>
        <taxon>Glomeraceae</taxon>
        <taxon>Rhizophagus</taxon>
    </lineage>
</organism>
<gene>
    <name evidence="1" type="ORF">GLOIN_2v447858</name>
</gene>
<evidence type="ECO:0000313" key="1">
    <source>
        <dbReference type="EMBL" id="POG64847.1"/>
    </source>
</evidence>
<sequence>MLAEFWNTISLWIIFYWRIQRKSMDSAGWSNSTWTYNCLFLQLTDTKQTLIMIRHLRAVLKELKKLYKLVSASCFVRVISCKLVIYMHLSTGNLLSSDSTTTLMSKTKSCQENQVDIDSLLRKRKLESRGAEHFEIKLLREFAHGWIKWSATGYPRSFVKRGMPSSELYKSYYLGNSEKKF</sequence>
<reference evidence="1 2" key="2">
    <citation type="journal article" date="2018" name="New Phytol.">
        <title>High intraspecific genome diversity in the model arbuscular mycorrhizal symbiont Rhizophagus irregularis.</title>
        <authorList>
            <person name="Chen E.C.H."/>
            <person name="Morin E."/>
            <person name="Beaudet D."/>
            <person name="Noel J."/>
            <person name="Yildirir G."/>
            <person name="Ndikumana S."/>
            <person name="Charron P."/>
            <person name="St-Onge C."/>
            <person name="Giorgi J."/>
            <person name="Kruger M."/>
            <person name="Marton T."/>
            <person name="Ropars J."/>
            <person name="Grigoriev I.V."/>
            <person name="Hainaut M."/>
            <person name="Henrissat B."/>
            <person name="Roux C."/>
            <person name="Martin F."/>
            <person name="Corradi N."/>
        </authorList>
    </citation>
    <scope>NUCLEOTIDE SEQUENCE [LARGE SCALE GENOMIC DNA]</scope>
    <source>
        <strain evidence="1 2">DAOM 197198</strain>
    </source>
</reference>
<keyword evidence="2" id="KW-1185">Reference proteome</keyword>
<proteinExistence type="predicted"/>
<dbReference type="VEuPathDB" id="FungiDB:RhiirFUN_002396"/>
<reference evidence="1 2" key="1">
    <citation type="journal article" date="2013" name="Proc. Natl. Acad. Sci. U.S.A.">
        <title>Genome of an arbuscular mycorrhizal fungus provides insight into the oldest plant symbiosis.</title>
        <authorList>
            <person name="Tisserant E."/>
            <person name="Malbreil M."/>
            <person name="Kuo A."/>
            <person name="Kohler A."/>
            <person name="Symeonidi A."/>
            <person name="Balestrini R."/>
            <person name="Charron P."/>
            <person name="Duensing N."/>
            <person name="Frei Dit Frey N."/>
            <person name="Gianinazzi-Pearson V."/>
            <person name="Gilbert L.B."/>
            <person name="Handa Y."/>
            <person name="Herr J.R."/>
            <person name="Hijri M."/>
            <person name="Koul R."/>
            <person name="Kawaguchi M."/>
            <person name="Krajinski F."/>
            <person name="Lammers P.J."/>
            <person name="Masclaux F.G."/>
            <person name="Murat C."/>
            <person name="Morin E."/>
            <person name="Ndikumana S."/>
            <person name="Pagni M."/>
            <person name="Petitpierre D."/>
            <person name="Requena N."/>
            <person name="Rosikiewicz P."/>
            <person name="Riley R."/>
            <person name="Saito K."/>
            <person name="San Clemente H."/>
            <person name="Shapiro H."/>
            <person name="van Tuinen D."/>
            <person name="Becard G."/>
            <person name="Bonfante P."/>
            <person name="Paszkowski U."/>
            <person name="Shachar-Hill Y.Y."/>
            <person name="Tuskan G.A."/>
            <person name="Young P.W."/>
            <person name="Sanders I.R."/>
            <person name="Henrissat B."/>
            <person name="Rensing S.A."/>
            <person name="Grigoriev I.V."/>
            <person name="Corradi N."/>
            <person name="Roux C."/>
            <person name="Martin F."/>
        </authorList>
    </citation>
    <scope>NUCLEOTIDE SEQUENCE [LARGE SCALE GENOMIC DNA]</scope>
    <source>
        <strain evidence="1 2">DAOM 197198</strain>
    </source>
</reference>
<accession>A0A2P4PHM3</accession>
<dbReference type="EMBL" id="AUPC02000229">
    <property type="protein sequence ID" value="POG64847.1"/>
    <property type="molecule type" value="Genomic_DNA"/>
</dbReference>
<dbReference type="Proteomes" id="UP000018888">
    <property type="component" value="Unassembled WGS sequence"/>
</dbReference>
<name>A0A2P4PHM3_RHIID</name>
<comment type="caution">
    <text evidence="1">The sequence shown here is derived from an EMBL/GenBank/DDBJ whole genome shotgun (WGS) entry which is preliminary data.</text>
</comment>